<gene>
    <name evidence="1" type="ORF">B9Z65_6065</name>
</gene>
<dbReference type="EMBL" id="NHZQ01000060">
    <property type="protein sequence ID" value="PSK56441.1"/>
    <property type="molecule type" value="Genomic_DNA"/>
</dbReference>
<dbReference type="AlphaFoldDB" id="A0A2P8A7J2"/>
<evidence type="ECO:0000313" key="1">
    <source>
        <dbReference type="EMBL" id="PSK56441.1"/>
    </source>
</evidence>
<name>A0A2P8A7J2_9PEZI</name>
<comment type="caution">
    <text evidence="1">The sequence shown here is derived from an EMBL/GenBank/DDBJ whole genome shotgun (WGS) entry which is preliminary data.</text>
</comment>
<protein>
    <submittedName>
        <fullName evidence="1">Uncharacterized protein</fullName>
    </submittedName>
</protein>
<dbReference type="OrthoDB" id="3864498at2759"/>
<proteinExistence type="predicted"/>
<keyword evidence="2" id="KW-1185">Reference proteome</keyword>
<evidence type="ECO:0000313" key="2">
    <source>
        <dbReference type="Proteomes" id="UP000243723"/>
    </source>
</evidence>
<sequence length="153" mass="17275">MLDPPTLRHVGREAQTSFSLDLEVLPALNMMCYKCTDQKLRRRIIALMYKMKRREGTNYSVALADGCRWLADIQEKRAIDLGLDATIIPEQASFWEVVIVHEIAVLKLVSTTVVHRPNGSAVEINTYAGGGDPMPLKPFKTQWIAFRALGLYK</sequence>
<reference evidence="1 2" key="1">
    <citation type="submission" date="2017-05" db="EMBL/GenBank/DDBJ databases">
        <title>Draft genome sequence of Elsinoe australis.</title>
        <authorList>
            <person name="Cheng Q."/>
        </authorList>
    </citation>
    <scope>NUCLEOTIDE SEQUENCE [LARGE SCALE GENOMIC DNA]</scope>
    <source>
        <strain evidence="1 2">NL1</strain>
    </source>
</reference>
<dbReference type="Proteomes" id="UP000243723">
    <property type="component" value="Unassembled WGS sequence"/>
</dbReference>
<accession>A0A2P8A7J2</accession>
<organism evidence="1 2">
    <name type="scientific">Elsinoe australis</name>
    <dbReference type="NCBI Taxonomy" id="40998"/>
    <lineage>
        <taxon>Eukaryota</taxon>
        <taxon>Fungi</taxon>
        <taxon>Dikarya</taxon>
        <taxon>Ascomycota</taxon>
        <taxon>Pezizomycotina</taxon>
        <taxon>Dothideomycetes</taxon>
        <taxon>Dothideomycetidae</taxon>
        <taxon>Myriangiales</taxon>
        <taxon>Elsinoaceae</taxon>
        <taxon>Elsinoe</taxon>
    </lineage>
</organism>